<dbReference type="PANTHER" id="PTHR46358">
    <property type="entry name" value="TONSOKU-LIKE PROTEIN"/>
    <property type="match status" value="1"/>
</dbReference>
<dbReference type="InterPro" id="IPR052311">
    <property type="entry name" value="MMS22L-TONSL_complex_comp"/>
</dbReference>
<dbReference type="InterPro" id="IPR036770">
    <property type="entry name" value="Ankyrin_rpt-contain_sf"/>
</dbReference>
<protein>
    <submittedName>
        <fullName evidence="8">NF-kappa-B inhibitor protein</fullName>
    </submittedName>
</protein>
<gene>
    <name evidence="8" type="ORF">APICC_06903</name>
</gene>
<evidence type="ECO:0000256" key="5">
    <source>
        <dbReference type="PROSITE-ProRule" id="PRU00023"/>
    </source>
</evidence>
<keyword evidence="4" id="KW-0539">Nucleus</keyword>
<dbReference type="SMART" id="SM00248">
    <property type="entry name" value="ANK"/>
    <property type="match status" value="3"/>
</dbReference>
<dbReference type="InterPro" id="IPR019734">
    <property type="entry name" value="TPR_rpt"/>
</dbReference>
<dbReference type="SMART" id="SM00028">
    <property type="entry name" value="TPR"/>
    <property type="match status" value="5"/>
</dbReference>
<dbReference type="SUPFAM" id="SSF48403">
    <property type="entry name" value="Ankyrin repeat"/>
    <property type="match status" value="1"/>
</dbReference>
<feature type="repeat" description="ANK" evidence="5">
    <location>
        <begin position="512"/>
        <end position="544"/>
    </location>
</feature>
<evidence type="ECO:0000256" key="2">
    <source>
        <dbReference type="ARBA" id="ARBA00022614"/>
    </source>
</evidence>
<dbReference type="PRINTS" id="PR01415">
    <property type="entry name" value="ANKYRIN"/>
</dbReference>
<dbReference type="STRING" id="94128.A0A2A3E7F5"/>
<evidence type="ECO:0000313" key="8">
    <source>
        <dbReference type="EMBL" id="PBC27630.1"/>
    </source>
</evidence>
<dbReference type="Pfam" id="PF12796">
    <property type="entry name" value="Ank_2"/>
    <property type="match status" value="1"/>
</dbReference>
<dbReference type="GO" id="GO:0000724">
    <property type="term" value="P:double-strand break repair via homologous recombination"/>
    <property type="evidence" value="ECO:0007669"/>
    <property type="project" value="TreeGrafter"/>
</dbReference>
<dbReference type="SUPFAM" id="SSF48452">
    <property type="entry name" value="TPR-like"/>
    <property type="match status" value="3"/>
</dbReference>
<sequence>MIKINTGLIKKKKRVKRDGNLQQLAEIVKELGDVYFENSKYEEALQEYTQQLEICNILGDKLNIAIAHRMIGEIHVNIGTYEEALKHQNLYLEGAKDIKNLLEEQRAYATLGRTYFCWAESLPEKSEKKIDVLTNARKVYMKSIRLCNELGDTDIELKELITMRARLLLNLGLVLQAEKNHQEAVDLMEKAAVLCKTHNLREDFHRTQIALAGIRERSHDYELALKHFENATEIDNSILKAEARFFQAELLLKIEKWSEARKILVSLYVTDNLPQDFKNQIEKCLRIVVTLQASEEALCTEGDTSSKLKLYETLGDAAVAVQCFEKAIKYYRKMLVCAEEIKSDRRGAALLSLAQTLKDVKQYNEALDFAHRELELCTDPREICRSALFLADLLIVVKANDEKIQEIYNLALKNAKTCNDISLEVSVLKEHLNYLNNSSKTEEIEALKIKLDMLEKLNNNVDSESESEENHIGEDICLENLSDIEAELRVKENIKNKKRTRKKSIAIKRNEKGETQLHVACINGNIEIVEKLLESGHLTNVRDHFGWTPLHEAANHGHVEIAKLLLKYGADVNDPGSLMCQGVTPLHDAASCGNFTMMKLLIEHGANVILKTNEDDTVLDCLEQWKDRVDFLSPEDQRDYDEIHKILSAMIPISVKKISKRIHESACNSKTHIINKAVIIEKISAGEDYKRTIASLKHRIDPIGTSLSSVKKNMNPLLNSEEVLLDNWLEDDMNENVSNRRYSDENFSSIMKRKSSNEDINDEKNLKRSKINDLIVKDNECNMIQEDSNDYDIETIQNFSESKIQKKNQQISLLSIGFTKNSISHSSSSVIPTNTGFELGEIDTMKSVILNISVDGKVFKIQVEFSNTMRPLIEKIVTDIENKFYNDNGCRVKLELKTMNGIMINCNNVFTILNEGDVVKNLICEIIHLEIPSIIERYKTICKNFNIDIRECISKCLKSCENTFILRLKQENIKKEELISLLKTLEYQKNVQILDLSGGELHEIGKVLNDCILRLSSLQELCLQGCDIDSKCLSKLEKLPLKLKFLDLSYNPLGPCNQEILCKLFTPLTQLRTLNLRYCQLHNFQFLSNNFSLANLDISWNSINEDKFYTTLQRQLLNLNLSNTISNEFNVVKNIFNETNISFINLESLELTFCELLDIDIKNILSRVSNLSKLVLRGNRKIGVQSLNLLLKHTPTLRHIDISGCENIVNFPNSEIFIERPEICTLIANMYSNVCDYWFQLWRGKGVMKKLPHNLTIFKPIVEIEN</sequence>
<feature type="coiled-coil region" evidence="7">
    <location>
        <begin position="437"/>
        <end position="464"/>
    </location>
</feature>
<keyword evidence="9" id="KW-1185">Reference proteome</keyword>
<keyword evidence="5" id="KW-0040">ANK repeat</keyword>
<proteinExistence type="predicted"/>
<dbReference type="PANTHER" id="PTHR46358:SF1">
    <property type="entry name" value="TONSOKU-LIKE PROTEIN"/>
    <property type="match status" value="1"/>
</dbReference>
<dbReference type="Gene3D" id="1.25.40.10">
    <property type="entry name" value="Tetratricopeptide repeat domain"/>
    <property type="match status" value="2"/>
</dbReference>
<feature type="repeat" description="ANK" evidence="5">
    <location>
        <begin position="581"/>
        <end position="613"/>
    </location>
</feature>
<feature type="repeat" description="TPR" evidence="6">
    <location>
        <begin position="25"/>
        <end position="58"/>
    </location>
</feature>
<evidence type="ECO:0000256" key="1">
    <source>
        <dbReference type="ARBA" id="ARBA00004123"/>
    </source>
</evidence>
<keyword evidence="7" id="KW-0175">Coiled coil</keyword>
<evidence type="ECO:0000256" key="7">
    <source>
        <dbReference type="SAM" id="Coils"/>
    </source>
</evidence>
<keyword evidence="3" id="KW-0677">Repeat</keyword>
<dbReference type="GO" id="GO:0031297">
    <property type="term" value="P:replication fork processing"/>
    <property type="evidence" value="ECO:0007669"/>
    <property type="project" value="TreeGrafter"/>
</dbReference>
<evidence type="ECO:0000256" key="6">
    <source>
        <dbReference type="PROSITE-ProRule" id="PRU00339"/>
    </source>
</evidence>
<organism evidence="8 9">
    <name type="scientific">Apis cerana cerana</name>
    <name type="common">Oriental honeybee</name>
    <dbReference type="NCBI Taxonomy" id="94128"/>
    <lineage>
        <taxon>Eukaryota</taxon>
        <taxon>Metazoa</taxon>
        <taxon>Ecdysozoa</taxon>
        <taxon>Arthropoda</taxon>
        <taxon>Hexapoda</taxon>
        <taxon>Insecta</taxon>
        <taxon>Pterygota</taxon>
        <taxon>Neoptera</taxon>
        <taxon>Endopterygota</taxon>
        <taxon>Hymenoptera</taxon>
        <taxon>Apocrita</taxon>
        <taxon>Aculeata</taxon>
        <taxon>Apoidea</taxon>
        <taxon>Anthophila</taxon>
        <taxon>Apidae</taxon>
        <taxon>Apis</taxon>
    </lineage>
</organism>
<dbReference type="PROSITE" id="PS50297">
    <property type="entry name" value="ANK_REP_REGION"/>
    <property type="match status" value="3"/>
</dbReference>
<keyword evidence="6" id="KW-0802">TPR repeat</keyword>
<name>A0A2A3E7F5_APICC</name>
<dbReference type="Gene3D" id="1.25.40.20">
    <property type="entry name" value="Ankyrin repeat-containing domain"/>
    <property type="match status" value="1"/>
</dbReference>
<evidence type="ECO:0000256" key="3">
    <source>
        <dbReference type="ARBA" id="ARBA00022737"/>
    </source>
</evidence>
<evidence type="ECO:0000313" key="9">
    <source>
        <dbReference type="Proteomes" id="UP000242457"/>
    </source>
</evidence>
<accession>A0A2A3E7F5</accession>
<dbReference type="OrthoDB" id="273147at2759"/>
<reference evidence="8 9" key="1">
    <citation type="submission" date="2014-07" db="EMBL/GenBank/DDBJ databases">
        <title>Genomic and transcriptomic analysis on Apis cerana provide comprehensive insights into honey bee biology.</title>
        <authorList>
            <person name="Diao Q."/>
            <person name="Sun L."/>
            <person name="Zheng H."/>
            <person name="Zheng H."/>
            <person name="Xu S."/>
            <person name="Wang S."/>
            <person name="Zeng Z."/>
            <person name="Hu F."/>
            <person name="Su S."/>
            <person name="Wu J."/>
        </authorList>
    </citation>
    <scope>NUCLEOTIDE SEQUENCE [LARGE SCALE GENOMIC DNA]</scope>
    <source>
        <tissue evidence="8">Pupae without intestine</tissue>
    </source>
</reference>
<dbReference type="Gene3D" id="3.80.10.10">
    <property type="entry name" value="Ribonuclease Inhibitor"/>
    <property type="match status" value="1"/>
</dbReference>
<dbReference type="PROSITE" id="PS50005">
    <property type="entry name" value="TPR"/>
    <property type="match status" value="1"/>
</dbReference>
<dbReference type="Pfam" id="PF13181">
    <property type="entry name" value="TPR_8"/>
    <property type="match status" value="1"/>
</dbReference>
<dbReference type="Pfam" id="PF13424">
    <property type="entry name" value="TPR_12"/>
    <property type="match status" value="1"/>
</dbReference>
<dbReference type="SUPFAM" id="SSF52047">
    <property type="entry name" value="RNI-like"/>
    <property type="match status" value="1"/>
</dbReference>
<dbReference type="InterPro" id="IPR002110">
    <property type="entry name" value="Ankyrin_rpt"/>
</dbReference>
<comment type="subcellular location">
    <subcellularLocation>
        <location evidence="1">Nucleus</location>
    </subcellularLocation>
</comment>
<dbReference type="GO" id="GO:0043596">
    <property type="term" value="C:nuclear replication fork"/>
    <property type="evidence" value="ECO:0007669"/>
    <property type="project" value="TreeGrafter"/>
</dbReference>
<dbReference type="AlphaFoldDB" id="A0A2A3E7F5"/>
<dbReference type="Proteomes" id="UP000242457">
    <property type="component" value="Unassembled WGS sequence"/>
</dbReference>
<dbReference type="Pfam" id="PF13374">
    <property type="entry name" value="TPR_10"/>
    <property type="match status" value="1"/>
</dbReference>
<keyword evidence="2" id="KW-0433">Leucine-rich repeat</keyword>
<dbReference type="InterPro" id="IPR011990">
    <property type="entry name" value="TPR-like_helical_dom_sf"/>
</dbReference>
<dbReference type="EMBL" id="KZ288345">
    <property type="protein sequence ID" value="PBC27630.1"/>
    <property type="molecule type" value="Genomic_DNA"/>
</dbReference>
<dbReference type="InterPro" id="IPR032675">
    <property type="entry name" value="LRR_dom_sf"/>
</dbReference>
<dbReference type="PROSITE" id="PS50088">
    <property type="entry name" value="ANK_REPEAT"/>
    <property type="match status" value="3"/>
</dbReference>
<feature type="repeat" description="ANK" evidence="5">
    <location>
        <begin position="545"/>
        <end position="577"/>
    </location>
</feature>
<evidence type="ECO:0000256" key="4">
    <source>
        <dbReference type="ARBA" id="ARBA00023242"/>
    </source>
</evidence>